<dbReference type="EMBL" id="CP093350">
    <property type="protein sequence ID" value="WOH11747.1"/>
    <property type="molecule type" value="Genomic_DNA"/>
</dbReference>
<protein>
    <submittedName>
        <fullName evidence="3">Uncharacterized protein</fullName>
    </submittedName>
</protein>
<feature type="compositionally biased region" description="Low complexity" evidence="1">
    <location>
        <begin position="102"/>
        <end position="136"/>
    </location>
</feature>
<gene>
    <name evidence="3" type="ORF">DCAR_0831238</name>
</gene>
<accession>A0A175YNK8</accession>
<dbReference type="PRINTS" id="PR01217">
    <property type="entry name" value="PRICHEXTENSN"/>
</dbReference>
<feature type="signal peptide" evidence="2">
    <location>
        <begin position="1"/>
        <end position="23"/>
    </location>
</feature>
<feature type="chain" id="PRO_5043735978" evidence="2">
    <location>
        <begin position="24"/>
        <end position="185"/>
    </location>
</feature>
<evidence type="ECO:0000256" key="2">
    <source>
        <dbReference type="SAM" id="SignalP"/>
    </source>
</evidence>
<feature type="region of interest" description="Disordered" evidence="1">
    <location>
        <begin position="43"/>
        <end position="158"/>
    </location>
</feature>
<dbReference type="Gramene" id="KZM84412">
    <property type="protein sequence ID" value="KZM84412"/>
    <property type="gene ID" value="DCAR_028166"/>
</dbReference>
<reference evidence="3" key="1">
    <citation type="journal article" date="2016" name="Nat. Genet.">
        <title>A high-quality carrot genome assembly provides new insights into carotenoid accumulation and asterid genome evolution.</title>
        <authorList>
            <person name="Iorizzo M."/>
            <person name="Ellison S."/>
            <person name="Senalik D."/>
            <person name="Zeng P."/>
            <person name="Satapoomin P."/>
            <person name="Huang J."/>
            <person name="Bowman M."/>
            <person name="Iovene M."/>
            <person name="Sanseverino W."/>
            <person name="Cavagnaro P."/>
            <person name="Yildiz M."/>
            <person name="Macko-Podgorni A."/>
            <person name="Moranska E."/>
            <person name="Grzebelus E."/>
            <person name="Grzebelus D."/>
            <person name="Ashrafi H."/>
            <person name="Zheng Z."/>
            <person name="Cheng S."/>
            <person name="Spooner D."/>
            <person name="Van Deynze A."/>
            <person name="Simon P."/>
        </authorList>
    </citation>
    <scope>NUCLEOTIDE SEQUENCE</scope>
    <source>
        <tissue evidence="3">Leaf</tissue>
    </source>
</reference>
<dbReference type="Proteomes" id="UP000077755">
    <property type="component" value="Chromosome 8"/>
</dbReference>
<organism evidence="3 4">
    <name type="scientific">Daucus carota subsp. sativus</name>
    <name type="common">Carrot</name>
    <dbReference type="NCBI Taxonomy" id="79200"/>
    <lineage>
        <taxon>Eukaryota</taxon>
        <taxon>Viridiplantae</taxon>
        <taxon>Streptophyta</taxon>
        <taxon>Embryophyta</taxon>
        <taxon>Tracheophyta</taxon>
        <taxon>Spermatophyta</taxon>
        <taxon>Magnoliopsida</taxon>
        <taxon>eudicotyledons</taxon>
        <taxon>Gunneridae</taxon>
        <taxon>Pentapetalae</taxon>
        <taxon>asterids</taxon>
        <taxon>campanulids</taxon>
        <taxon>Apiales</taxon>
        <taxon>Apiaceae</taxon>
        <taxon>Apioideae</taxon>
        <taxon>Scandiceae</taxon>
        <taxon>Daucinae</taxon>
        <taxon>Daucus</taxon>
        <taxon>Daucus sect. Daucus</taxon>
    </lineage>
</organism>
<name>A0A175YNK8_DAUCS</name>
<evidence type="ECO:0000313" key="4">
    <source>
        <dbReference type="Proteomes" id="UP000077755"/>
    </source>
</evidence>
<sequence length="185" mass="18991">MEFTAATLGIMWLLFFPILGCKAHEGAGGGGLSNFAPSWMTGFQRGPETAGTLYGLPSPSPPTPTGPPATPSGPPVQPSDPQPSTTPQPSDPTGPPPSGLDASQPPATPAASQPPATPAASQPPATPAASLPLSLPRSLGPPERSTSPDITAPQDCERAYCHHHKSEHIHEPIHGPLTQPMFNMP</sequence>
<dbReference type="AlphaFoldDB" id="A0A175YNK8"/>
<proteinExistence type="predicted"/>
<keyword evidence="2" id="KW-0732">Signal</keyword>
<feature type="compositionally biased region" description="Pro residues" evidence="1">
    <location>
        <begin position="58"/>
        <end position="98"/>
    </location>
</feature>
<dbReference type="KEGG" id="dcr:108199215"/>
<evidence type="ECO:0000256" key="1">
    <source>
        <dbReference type="SAM" id="MobiDB-lite"/>
    </source>
</evidence>
<evidence type="ECO:0000313" key="3">
    <source>
        <dbReference type="EMBL" id="WOH11747.1"/>
    </source>
</evidence>
<reference evidence="3" key="2">
    <citation type="submission" date="2022-03" db="EMBL/GenBank/DDBJ databases">
        <title>Draft title - Genomic analysis of global carrot germplasm unveils the trajectory of domestication and the origin of high carotenoid orange carrot.</title>
        <authorList>
            <person name="Iorizzo M."/>
            <person name="Ellison S."/>
            <person name="Senalik D."/>
            <person name="Macko-Podgorni A."/>
            <person name="Grzebelus D."/>
            <person name="Bostan H."/>
            <person name="Rolling W."/>
            <person name="Curaba J."/>
            <person name="Simon P."/>
        </authorList>
    </citation>
    <scope>NUCLEOTIDE SEQUENCE</scope>
    <source>
        <tissue evidence="3">Leaf</tissue>
    </source>
</reference>
<keyword evidence="4" id="KW-1185">Reference proteome</keyword>